<comment type="caution">
    <text evidence="3">The sequence shown here is derived from an EMBL/GenBank/DDBJ whole genome shotgun (WGS) entry which is preliminary data.</text>
</comment>
<dbReference type="GO" id="GO:0000428">
    <property type="term" value="C:DNA-directed RNA polymerase complex"/>
    <property type="evidence" value="ECO:0007669"/>
    <property type="project" value="UniProtKB-KW"/>
</dbReference>
<dbReference type="GO" id="GO:0046872">
    <property type="term" value="F:metal ion binding"/>
    <property type="evidence" value="ECO:0007669"/>
    <property type="project" value="UniProtKB-KW"/>
</dbReference>
<feature type="non-terminal residue" evidence="3">
    <location>
        <position position="1"/>
    </location>
</feature>
<dbReference type="Proteomes" id="UP000685013">
    <property type="component" value="Chromosome 13"/>
</dbReference>
<keyword evidence="1" id="KW-0479">Metal-binding</keyword>
<evidence type="ECO:0000256" key="1">
    <source>
        <dbReference type="ARBA" id="ARBA00022723"/>
    </source>
</evidence>
<dbReference type="AlphaFoldDB" id="A0AAV6MNW2"/>
<gene>
    <name evidence="3" type="primary">NRPC1</name>
    <name evidence="3" type="ORF">SDJN03_19436</name>
</gene>
<name>A0AAV6MNW2_9ROSI</name>
<evidence type="ECO:0000256" key="2">
    <source>
        <dbReference type="ARBA" id="ARBA00022833"/>
    </source>
</evidence>
<dbReference type="EMBL" id="JAGKQH010000013">
    <property type="protein sequence ID" value="KAG6583504.1"/>
    <property type="molecule type" value="Genomic_DNA"/>
</dbReference>
<protein>
    <submittedName>
        <fullName evidence="3">DNA-directed RNA polymerase III subunit 1</fullName>
    </submittedName>
</protein>
<dbReference type="PANTHER" id="PTHR48446">
    <property type="entry name" value="DNA-DIRECTED RNA POLYMERASE SUBUNIT BETA' N-TERMINAL SECTION"/>
    <property type="match status" value="1"/>
</dbReference>
<reference evidence="3 4" key="1">
    <citation type="journal article" date="2021" name="Hortic Res">
        <title>The domestication of Cucurbita argyrosperma as revealed by the genome of its wild relative.</title>
        <authorList>
            <person name="Barrera-Redondo J."/>
            <person name="Sanchez-de la Vega G."/>
            <person name="Aguirre-Liguori J.A."/>
            <person name="Castellanos-Morales G."/>
            <person name="Gutierrez-Guerrero Y.T."/>
            <person name="Aguirre-Dugua X."/>
            <person name="Aguirre-Planter E."/>
            <person name="Tenaillon M.I."/>
            <person name="Lira-Saade R."/>
            <person name="Eguiarte L.E."/>
        </authorList>
    </citation>
    <scope>NUCLEOTIDE SEQUENCE [LARGE SCALE GENOMIC DNA]</scope>
    <source>
        <strain evidence="3">JBR-2021</strain>
    </source>
</reference>
<keyword evidence="2" id="KW-0862">Zinc</keyword>
<keyword evidence="3" id="KW-0240">DNA-directed RNA polymerase</keyword>
<keyword evidence="3" id="KW-0804">Transcription</keyword>
<keyword evidence="4" id="KW-1185">Reference proteome</keyword>
<dbReference type="PANTHER" id="PTHR48446:SF1">
    <property type="entry name" value="DNA-DIRECTED RNA POLYMERASE SUBUNIT BETA' N-TERMINAL SECTION"/>
    <property type="match status" value="1"/>
</dbReference>
<proteinExistence type="predicted"/>
<evidence type="ECO:0000313" key="3">
    <source>
        <dbReference type="EMBL" id="KAG6583504.1"/>
    </source>
</evidence>
<sequence length="69" mass="8044">MNKALVEGLVFSKQPYIQDIGPRKTKSMQFSTFFGFEFSKMAEVQVYKGLYYDTTRKPIDGRLLDPRMV</sequence>
<evidence type="ECO:0000313" key="4">
    <source>
        <dbReference type="Proteomes" id="UP000685013"/>
    </source>
</evidence>
<dbReference type="InterPro" id="IPR015700">
    <property type="entry name" value="RPC1"/>
</dbReference>
<organism evidence="3 4">
    <name type="scientific">Cucurbita argyrosperma subsp. sororia</name>
    <dbReference type="NCBI Taxonomy" id="37648"/>
    <lineage>
        <taxon>Eukaryota</taxon>
        <taxon>Viridiplantae</taxon>
        <taxon>Streptophyta</taxon>
        <taxon>Embryophyta</taxon>
        <taxon>Tracheophyta</taxon>
        <taxon>Spermatophyta</taxon>
        <taxon>Magnoliopsida</taxon>
        <taxon>eudicotyledons</taxon>
        <taxon>Gunneridae</taxon>
        <taxon>Pentapetalae</taxon>
        <taxon>rosids</taxon>
        <taxon>fabids</taxon>
        <taxon>Cucurbitales</taxon>
        <taxon>Cucurbitaceae</taxon>
        <taxon>Cucurbiteae</taxon>
        <taxon>Cucurbita</taxon>
    </lineage>
</organism>
<accession>A0AAV6MNW2</accession>